<keyword evidence="2" id="KW-0808">Transferase</keyword>
<dbReference type="InterPro" id="IPR007345">
    <property type="entry name" value="Polysacch_pyruvyl_Trfase"/>
</dbReference>
<sequence>MKVGILTFWTGLDNYGQTLQSYALQYFLRRKGYYAYVVKYQIISKKNLRWWLNAPFKIVKYVYLFLFHKKRFNLYFTFKEQKRKVMIENKKHPRYFEQFKAKHICFSNEVYDQYSLFENPPEADAYIAGSDQIWGGLDPGFFLQFAPKGKKCIAYAPSFGGVKLNRRTRKILKDYLRRFSVLAMREQGGVNLCKSVGREDAFLVMDPTLLLSSMDYSSISIPVKQTTDYILLYLLGNDMDFDISSVYDWADKHHFAVKYVASQGRLDNYEKIYPNVDEWLGLIQSAKYVVTNSFHGTVFSVIMNRKFLTIPLSGAFTRMNGRVIDLLGRLGLESRIYSGNMDVLSLPIEYDEINGILSEERMRMSLNFDKWLSSDY</sequence>
<dbReference type="Proteomes" id="UP000315827">
    <property type="component" value="Unassembled WGS sequence"/>
</dbReference>
<evidence type="ECO:0000313" key="3">
    <source>
        <dbReference type="EMBL" id="WET65036.1"/>
    </source>
</evidence>
<dbReference type="AlphaFoldDB" id="A0A5C6KMI0"/>
<accession>A0A5C6KMI0</accession>
<reference evidence="2 4" key="1">
    <citation type="submission" date="2019-07" db="EMBL/GenBank/DDBJ databases">
        <title>Genome sequencing of Parabacteroides distasonis iSURF_7.</title>
        <authorList>
            <person name="Degefu H.N."/>
            <person name="Ruoff K.L."/>
            <person name="Price C.E."/>
            <person name="Valls R.A."/>
            <person name="O'Toole G.A."/>
        </authorList>
    </citation>
    <scope>NUCLEOTIDE SEQUENCE [LARGE SCALE GENOMIC DNA]</scope>
    <source>
        <strain evidence="2 4">CFPLTA003_1B</strain>
    </source>
</reference>
<dbReference type="RefSeq" id="WP_146374823.1">
    <property type="nucleotide sequence ID" value="NZ_CP120353.1"/>
</dbReference>
<protein>
    <submittedName>
        <fullName evidence="2">Polysaccharide pyruvyl transferase family protein</fullName>
    </submittedName>
</protein>
<proteinExistence type="predicted"/>
<evidence type="ECO:0000313" key="2">
    <source>
        <dbReference type="EMBL" id="TWV64532.1"/>
    </source>
</evidence>
<dbReference type="GO" id="GO:0016740">
    <property type="term" value="F:transferase activity"/>
    <property type="evidence" value="ECO:0007669"/>
    <property type="project" value="UniProtKB-KW"/>
</dbReference>
<organism evidence="2 4">
    <name type="scientific">Parabacteroides distasonis</name>
    <dbReference type="NCBI Taxonomy" id="823"/>
    <lineage>
        <taxon>Bacteria</taxon>
        <taxon>Pseudomonadati</taxon>
        <taxon>Bacteroidota</taxon>
        <taxon>Bacteroidia</taxon>
        <taxon>Bacteroidales</taxon>
        <taxon>Tannerellaceae</taxon>
        <taxon>Parabacteroides</taxon>
    </lineage>
</organism>
<feature type="domain" description="Polysaccharide pyruvyl transferase" evidence="1">
    <location>
        <begin position="14"/>
        <end position="311"/>
    </location>
</feature>
<evidence type="ECO:0000259" key="1">
    <source>
        <dbReference type="Pfam" id="PF04230"/>
    </source>
</evidence>
<dbReference type="Pfam" id="PF04230">
    <property type="entry name" value="PS_pyruv_trans"/>
    <property type="match status" value="1"/>
</dbReference>
<gene>
    <name evidence="2" type="ORF">FSA05_02640</name>
    <name evidence="3" type="ORF">P2T59_03410</name>
</gene>
<dbReference type="EMBL" id="CP120353">
    <property type="protein sequence ID" value="WET65036.1"/>
    <property type="molecule type" value="Genomic_DNA"/>
</dbReference>
<evidence type="ECO:0000313" key="4">
    <source>
        <dbReference type="Proteomes" id="UP000315827"/>
    </source>
</evidence>
<dbReference type="Proteomes" id="UP001221009">
    <property type="component" value="Chromosome"/>
</dbReference>
<name>A0A5C6KMI0_PARDI</name>
<reference evidence="3" key="2">
    <citation type="submission" date="2023-03" db="EMBL/GenBank/DDBJ databases">
        <title>Parabacteroides distasonis, a bacteria resistant against UC.</title>
        <authorList>
            <person name="Dai W."/>
        </authorList>
    </citation>
    <scope>NUCLEOTIDE SEQUENCE</scope>
    <source>
        <strain evidence="3">F1-28</strain>
    </source>
</reference>
<dbReference type="EMBL" id="VOHW01000001">
    <property type="protein sequence ID" value="TWV64532.1"/>
    <property type="molecule type" value="Genomic_DNA"/>
</dbReference>